<evidence type="ECO:0000313" key="9">
    <source>
        <dbReference type="Proteomes" id="UP000611629"/>
    </source>
</evidence>
<protein>
    <recommendedName>
        <fullName evidence="4">Alanine racemase</fullName>
        <ecNumber evidence="4">5.1.1.1</ecNumber>
    </recommendedName>
</protein>
<evidence type="ECO:0000256" key="4">
    <source>
        <dbReference type="HAMAP-Rule" id="MF_01201"/>
    </source>
</evidence>
<gene>
    <name evidence="8" type="primary">alr</name>
    <name evidence="8" type="ORF">HZF24_02835</name>
</gene>
<dbReference type="AlphaFoldDB" id="A0A974GV71"/>
<dbReference type="CDD" id="cd00430">
    <property type="entry name" value="PLPDE_III_AR"/>
    <property type="match status" value="1"/>
</dbReference>
<dbReference type="FunFam" id="3.20.20.10:FF:000002">
    <property type="entry name" value="Alanine racemase"/>
    <property type="match status" value="1"/>
</dbReference>
<dbReference type="InterPro" id="IPR011079">
    <property type="entry name" value="Ala_racemase_C"/>
</dbReference>
<dbReference type="InterPro" id="IPR029066">
    <property type="entry name" value="PLP-binding_barrel"/>
</dbReference>
<feature type="binding site" evidence="4 6">
    <location>
        <position position="137"/>
    </location>
    <ligand>
        <name>substrate</name>
    </ligand>
</feature>
<evidence type="ECO:0000256" key="1">
    <source>
        <dbReference type="ARBA" id="ARBA00001933"/>
    </source>
</evidence>
<reference evidence="8" key="1">
    <citation type="submission" date="2020-07" db="EMBL/GenBank/DDBJ databases">
        <title>Genomic analysis of a strain of Sedimentibacter Hydroxybenzoicus DSM7310.</title>
        <authorList>
            <person name="Ma S."/>
        </authorList>
    </citation>
    <scope>NUCLEOTIDE SEQUENCE</scope>
    <source>
        <strain evidence="8">DSM 7310</strain>
    </source>
</reference>
<dbReference type="PANTHER" id="PTHR30511:SF0">
    <property type="entry name" value="ALANINE RACEMASE, CATABOLIC-RELATED"/>
    <property type="match status" value="1"/>
</dbReference>
<evidence type="ECO:0000256" key="3">
    <source>
        <dbReference type="ARBA" id="ARBA00023235"/>
    </source>
</evidence>
<evidence type="ECO:0000313" key="8">
    <source>
        <dbReference type="EMBL" id="NYB73072.1"/>
    </source>
</evidence>
<dbReference type="EC" id="5.1.1.1" evidence="4"/>
<dbReference type="NCBIfam" id="TIGR00492">
    <property type="entry name" value="alr"/>
    <property type="match status" value="1"/>
</dbReference>
<dbReference type="PRINTS" id="PR00992">
    <property type="entry name" value="ALARACEMASE"/>
</dbReference>
<dbReference type="PANTHER" id="PTHR30511">
    <property type="entry name" value="ALANINE RACEMASE"/>
    <property type="match status" value="1"/>
</dbReference>
<dbReference type="GO" id="GO:0008784">
    <property type="term" value="F:alanine racemase activity"/>
    <property type="evidence" value="ECO:0007669"/>
    <property type="project" value="UniProtKB-UniRule"/>
</dbReference>
<dbReference type="SMART" id="SM01005">
    <property type="entry name" value="Ala_racemase_C"/>
    <property type="match status" value="1"/>
</dbReference>
<dbReference type="GO" id="GO:0005829">
    <property type="term" value="C:cytosol"/>
    <property type="evidence" value="ECO:0007669"/>
    <property type="project" value="TreeGrafter"/>
</dbReference>
<comment type="catalytic activity">
    <reaction evidence="4">
        <text>L-alanine = D-alanine</text>
        <dbReference type="Rhea" id="RHEA:20249"/>
        <dbReference type="ChEBI" id="CHEBI:57416"/>
        <dbReference type="ChEBI" id="CHEBI:57972"/>
        <dbReference type="EC" id="5.1.1.1"/>
    </reaction>
</comment>
<comment type="caution">
    <text evidence="8">The sequence shown here is derived from an EMBL/GenBank/DDBJ whole genome shotgun (WGS) entry which is preliminary data.</text>
</comment>
<comment type="pathway">
    <text evidence="4">Amino-acid biosynthesis; D-alanine biosynthesis; D-alanine from L-alanine: step 1/1.</text>
</comment>
<evidence type="ECO:0000256" key="6">
    <source>
        <dbReference type="PIRSR" id="PIRSR600821-52"/>
    </source>
</evidence>
<accession>A0A974GV71</accession>
<comment type="function">
    <text evidence="4">Catalyzes the interconversion of L-alanine and D-alanine. May also act on other amino acids.</text>
</comment>
<feature type="binding site" evidence="4 6">
    <location>
        <position position="316"/>
    </location>
    <ligand>
        <name>substrate</name>
    </ligand>
</feature>
<feature type="domain" description="Alanine racemase C-terminal" evidence="7">
    <location>
        <begin position="247"/>
        <end position="376"/>
    </location>
</feature>
<evidence type="ECO:0000256" key="5">
    <source>
        <dbReference type="PIRSR" id="PIRSR600821-50"/>
    </source>
</evidence>
<keyword evidence="2 4" id="KW-0663">Pyridoxal phosphate</keyword>
<dbReference type="Pfam" id="PF00842">
    <property type="entry name" value="Ala_racemase_C"/>
    <property type="match status" value="1"/>
</dbReference>
<dbReference type="Proteomes" id="UP000611629">
    <property type="component" value="Unassembled WGS sequence"/>
</dbReference>
<dbReference type="Pfam" id="PF01168">
    <property type="entry name" value="Ala_racemase_N"/>
    <property type="match status" value="1"/>
</dbReference>
<name>A0A974GV71_SEDHY</name>
<dbReference type="SUPFAM" id="SSF50621">
    <property type="entry name" value="Alanine racemase C-terminal domain-like"/>
    <property type="match status" value="1"/>
</dbReference>
<dbReference type="RefSeq" id="WP_179236768.1">
    <property type="nucleotide sequence ID" value="NZ_JACBNQ010000002.1"/>
</dbReference>
<feature type="active site" description="Proton acceptor; specific for D-alanine" evidence="4">
    <location>
        <position position="39"/>
    </location>
</feature>
<dbReference type="GO" id="GO:0009252">
    <property type="term" value="P:peptidoglycan biosynthetic process"/>
    <property type="evidence" value="ECO:0007669"/>
    <property type="project" value="TreeGrafter"/>
</dbReference>
<dbReference type="Gene3D" id="3.20.20.10">
    <property type="entry name" value="Alanine racemase"/>
    <property type="match status" value="1"/>
</dbReference>
<feature type="active site" description="Proton acceptor; specific for L-alanine" evidence="4">
    <location>
        <position position="268"/>
    </location>
</feature>
<dbReference type="EMBL" id="JACBNQ010000002">
    <property type="protein sequence ID" value="NYB73072.1"/>
    <property type="molecule type" value="Genomic_DNA"/>
</dbReference>
<comment type="similarity">
    <text evidence="4">Belongs to the alanine racemase family.</text>
</comment>
<dbReference type="Gene3D" id="2.40.37.10">
    <property type="entry name" value="Lyase, Ornithine Decarboxylase, Chain A, domain 1"/>
    <property type="match status" value="1"/>
</dbReference>
<evidence type="ECO:0000259" key="7">
    <source>
        <dbReference type="SMART" id="SM01005"/>
    </source>
</evidence>
<dbReference type="InterPro" id="IPR009006">
    <property type="entry name" value="Ala_racemase/Decarboxylase_C"/>
</dbReference>
<organism evidence="8 9">
    <name type="scientific">Sedimentibacter hydroxybenzoicus DSM 7310</name>
    <dbReference type="NCBI Taxonomy" id="1123245"/>
    <lineage>
        <taxon>Bacteria</taxon>
        <taxon>Bacillati</taxon>
        <taxon>Bacillota</taxon>
        <taxon>Tissierellia</taxon>
        <taxon>Sedimentibacter</taxon>
    </lineage>
</organism>
<proteinExistence type="inferred from homology"/>
<keyword evidence="9" id="KW-1185">Reference proteome</keyword>
<sequence length="376" mass="41743">MNEKIRPAWVEVNREKAIHNFLEVRRAVGPNVKVCAVVKADSYGMGSMELSKMYLQNGVDMLAVAVIGEAFELRQEIKDTDILVLGYTPEEFFDDAISQNITITIYDYNLALRLNEIAKGMNETAKVHLKIETGMNRLGFLPTEENADKISEISKLSNVKIEGAFSHQAKADEKDKTTAHNQAKRFIDFMSLLEKRNVTIPIKHIANSATIIDLPEYYFDMVRPGIILSGFYPSDEVNKQEYKFKICVTLKARIANVKTIEAGEGVGYGHLFSAKKPTVVGTVPLGYADGYSRLLSNKGYIVVKGVKCPILGKVCMDQFMVDLSDVKNPQIGDEATVYGDGTDGAMTAEDVADMRGTISYEVLTNLGSKRLPKIYV</sequence>
<dbReference type="InterPro" id="IPR001608">
    <property type="entry name" value="Ala_racemase_N"/>
</dbReference>
<comment type="cofactor">
    <cofactor evidence="1 4 5">
        <name>pyridoxal 5'-phosphate</name>
        <dbReference type="ChEBI" id="CHEBI:597326"/>
    </cofactor>
</comment>
<dbReference type="SUPFAM" id="SSF51419">
    <property type="entry name" value="PLP-binding barrel"/>
    <property type="match status" value="1"/>
</dbReference>
<dbReference type="GO" id="GO:0030170">
    <property type="term" value="F:pyridoxal phosphate binding"/>
    <property type="evidence" value="ECO:0007669"/>
    <property type="project" value="UniProtKB-UniRule"/>
</dbReference>
<evidence type="ECO:0000256" key="2">
    <source>
        <dbReference type="ARBA" id="ARBA00022898"/>
    </source>
</evidence>
<feature type="modified residue" description="N6-(pyridoxal phosphate)lysine" evidence="4 5">
    <location>
        <position position="39"/>
    </location>
</feature>
<dbReference type="HAMAP" id="MF_01201">
    <property type="entry name" value="Ala_racemase"/>
    <property type="match status" value="1"/>
</dbReference>
<dbReference type="InterPro" id="IPR000821">
    <property type="entry name" value="Ala_racemase"/>
</dbReference>
<dbReference type="GO" id="GO:0030632">
    <property type="term" value="P:D-alanine biosynthetic process"/>
    <property type="evidence" value="ECO:0007669"/>
    <property type="project" value="UniProtKB-UniRule"/>
</dbReference>
<keyword evidence="3 4" id="KW-0413">Isomerase</keyword>